<evidence type="ECO:0008006" key="2">
    <source>
        <dbReference type="Google" id="ProtNLM"/>
    </source>
</evidence>
<sequence>MSYPDENSWWNEFTNDVNATYNEAQEPLNDGKFKWFTRTAYDIGAGLEEEQSRVKHLNELRAQLGLELLPIPEPAPIPPLSEIGIDGIRFIENGKIWKWRGFSDFLLFYLLANGGNLRPIIQNRRNYGANVLRVFGMWPNPPLFRPQDYPHYFDDLNTLADLLAEERMRMEFTVFAGAQIIIPYTNNQLSFFNQVVEVLQPKKNVFIELVNEYKQNGIKPENFSKPSGIISCAGSPLGDEAPPLPAWDYSNIHTRRDTPKWMMQGPESWWYINGFPEFVGVHQPVVNDEPIGAGEVNQEGRRTTDASGLAKLAMDATAFGNGITFHSEDGIYSRFLGPNQDNCARGFFHGCAVGAQL</sequence>
<reference evidence="1" key="1">
    <citation type="submission" date="2020-03" db="EMBL/GenBank/DDBJ databases">
        <title>The deep terrestrial virosphere.</title>
        <authorList>
            <person name="Holmfeldt K."/>
            <person name="Nilsson E."/>
            <person name="Simone D."/>
            <person name="Lopez-Fernandez M."/>
            <person name="Wu X."/>
            <person name="de Brujin I."/>
            <person name="Lundin D."/>
            <person name="Andersson A."/>
            <person name="Bertilsson S."/>
            <person name="Dopson M."/>
        </authorList>
    </citation>
    <scope>NUCLEOTIDE SEQUENCE</scope>
    <source>
        <strain evidence="1">MM415B04396</strain>
    </source>
</reference>
<dbReference type="EMBL" id="MT143112">
    <property type="protein sequence ID" value="QJA92978.1"/>
    <property type="molecule type" value="Genomic_DNA"/>
</dbReference>
<organism evidence="1">
    <name type="scientific">viral metagenome</name>
    <dbReference type="NCBI Taxonomy" id="1070528"/>
    <lineage>
        <taxon>unclassified sequences</taxon>
        <taxon>metagenomes</taxon>
        <taxon>organismal metagenomes</taxon>
    </lineage>
</organism>
<dbReference type="SUPFAM" id="SSF51445">
    <property type="entry name" value="(Trans)glycosidases"/>
    <property type="match status" value="1"/>
</dbReference>
<proteinExistence type="predicted"/>
<name>A0A6M3LIR7_9ZZZZ</name>
<accession>A0A6M3LIR7</accession>
<dbReference type="AlphaFoldDB" id="A0A6M3LIR7"/>
<evidence type="ECO:0000313" key="1">
    <source>
        <dbReference type="EMBL" id="QJA92978.1"/>
    </source>
</evidence>
<protein>
    <recommendedName>
        <fullName evidence="2">Glycoside hydrolase</fullName>
    </recommendedName>
</protein>
<gene>
    <name evidence="1" type="ORF">MM415B04396_0004</name>
</gene>
<dbReference type="InterPro" id="IPR017853">
    <property type="entry name" value="GH"/>
</dbReference>